<keyword evidence="2" id="KW-1185">Reference proteome</keyword>
<evidence type="ECO:0000313" key="1">
    <source>
        <dbReference type="EMBL" id="KAI4455457.1"/>
    </source>
</evidence>
<protein>
    <submittedName>
        <fullName evidence="1">Molting protein mlt-4</fullName>
    </submittedName>
</protein>
<name>A0ACB9SK14_HOLOL</name>
<dbReference type="Proteomes" id="UP001056778">
    <property type="component" value="Chromosome 9"/>
</dbReference>
<reference evidence="1" key="1">
    <citation type="submission" date="2022-04" db="EMBL/GenBank/DDBJ databases">
        <title>Chromosome-scale genome assembly of Holotrichia oblita Faldermann.</title>
        <authorList>
            <person name="Rongchong L."/>
        </authorList>
    </citation>
    <scope>NUCLEOTIDE SEQUENCE</scope>
    <source>
        <strain evidence="1">81SQS9</strain>
    </source>
</reference>
<sequence length="1596" mass="181290">MNAIKDLSSTKTDTLLKFILVSIQGRKPVSLYSIINGNSKLKATLTCSCIVKLMTPREVYLKHECLESSNYMFFIIEIQIPEPHNYEDYQPTGDNILAYCQVNESEEYFHHVTMDPKFKSYKVVRLQMKGNKLTLLGNGNRDGIKPDMSRNEAETYPKHTPDKEYRGLEYYFIDQNGESVYNMGVTEPVPVIGEALRLIKQLNDEECLEKIIVGSRLISVALLSDELKVEIAKIEGLNNEHNNHYIDNWGLDNKHLQNMPPEFLASPLYLNILRTISENQRSLEIVNRWTLYESIVNLKIERYCLRITPYCLDDSEKDNILIYHWQLALKVLFGNNQVTQKVANRQRKFSNYLRLGLITSYDDNEDPIFIHRTFAEYFFTQWLIENAHEEDARFIYRKMLRYEGQMGFERGISLLDIHCEQFPMYKAVLNQDLIQLEHLCMSNKGYLTEVDAIGRMAIHIAAIYCKIYPDEGNRYRILNTILQHMRKEEYDIYARDTILNWNWIAYLPYEKLNQTSIEIQEAYWHYHALSVDDLRAHPLPKDFNTDFSDSYNFAVSYSSISVIRDLLFLKYRKTEDFKKFHIACIEKIAEYPKHFKLPEENLTTLHLACIYSNMSIVKACIDRGDNINEVDAYNCTPLHYSVCDDRNTKIVELLIDKDINFKDKNGFTPFHLATKFNKVAMMEMLFENNADVNTANHNLDAPLHTAVQNECKDAVRILLEYKADINTINNSGKTPLYVAIELNTVGIAEMLLKQRADVNKVTVRFKTPLCHAIVSGSKTKDMVELLLKYFADVHLESPDGKTALYLAALRGNVEVVEMLLRNGTNINQVNKHGFTSLDVAIVSGQYNTVQILLKNQADVNFRDKDCSTPLYKAVGAMNKEMVEILLKNGAYLHCVNKFGFTPLITAVEEGFATAVEILLRNGADVNFKTESDITPLYVAALTRNIDIIALLLEYGADVDIITKGGEILSKAIERKNYNIIAWLVKKYMLRPSEPLHSLTVLEQAIHIDKQIEIPKDAVLETALCIALEEENPMSRSVMNIYAQSKIQLPSKNYIKSEEVFRSAYLYFGLKRRNKDLSKILVENFIKENVDDIARGNPLCFAAKEDSFMSVMMLRNGADPNAQDVDGRTPLLIFIDRNRNINTLLIFKPDANLADRNGTTPLLAAIRKHSIQNIKLLLQNGADVNYVENGVTPLVCAASESHLPILQMLLDNNAEVNFVDQCGLTALYVAALNGDERILKLLLQYGATTDIIIDGNILLRNAIEIGNRLAVKLLLNLSRGNGASSNITSEDIVKKVFKNKANVNVALHLAINAGDIEMVKLVLAYDPKLNERDGNGSTALHIAVNLNRIDIVEMLLKFHVDVQQKNNDDLTPLDYAINNGNYEIMEMLCIAGVCRTDELCNMKVADVVLRQDIIVINIPHTKNKSCRKFVIVEPMRIDVVTRYMLIRPSPDIPRLFMDFRSGKPTRQNIGHNTISTSAIKIATYLKLPDANNYTGHSFRRTSTTILVDNGGDILSLKRHGGWKSSTIAEGYVEDSITDKKRIASMVQGTTLNYELGLPPSTSIFEVTPSTSTSVSKSNTELNIPVENFTSNTGLSIT</sequence>
<evidence type="ECO:0000313" key="2">
    <source>
        <dbReference type="Proteomes" id="UP001056778"/>
    </source>
</evidence>
<dbReference type="EMBL" id="CM043023">
    <property type="protein sequence ID" value="KAI4455457.1"/>
    <property type="molecule type" value="Genomic_DNA"/>
</dbReference>
<accession>A0ACB9SK14</accession>
<organism evidence="1 2">
    <name type="scientific">Holotrichia oblita</name>
    <name type="common">Chafer beetle</name>
    <dbReference type="NCBI Taxonomy" id="644536"/>
    <lineage>
        <taxon>Eukaryota</taxon>
        <taxon>Metazoa</taxon>
        <taxon>Ecdysozoa</taxon>
        <taxon>Arthropoda</taxon>
        <taxon>Hexapoda</taxon>
        <taxon>Insecta</taxon>
        <taxon>Pterygota</taxon>
        <taxon>Neoptera</taxon>
        <taxon>Endopterygota</taxon>
        <taxon>Coleoptera</taxon>
        <taxon>Polyphaga</taxon>
        <taxon>Scarabaeiformia</taxon>
        <taxon>Scarabaeidae</taxon>
        <taxon>Melolonthinae</taxon>
        <taxon>Holotrichia</taxon>
    </lineage>
</organism>
<comment type="caution">
    <text evidence="1">The sequence shown here is derived from an EMBL/GenBank/DDBJ whole genome shotgun (WGS) entry which is preliminary data.</text>
</comment>
<proteinExistence type="predicted"/>
<gene>
    <name evidence="1" type="ORF">MML48_9g00013271</name>
</gene>